<sequence>MTFDSEAADDNPVTVRFHCNGNCCDHHEWCRFWASVGECKRGWGFQKPVLGSIVVSIRVCHMGDPASIPGRGEELS</sequence>
<accession>A0A3P7JW44</accession>
<dbReference type="AlphaFoldDB" id="A0A3P7JW44"/>
<protein>
    <submittedName>
        <fullName evidence="1">Uncharacterized protein</fullName>
    </submittedName>
</protein>
<name>A0A3P7JW44_STRVU</name>
<organism evidence="1 2">
    <name type="scientific">Strongylus vulgaris</name>
    <name type="common">Blood worm</name>
    <dbReference type="NCBI Taxonomy" id="40348"/>
    <lineage>
        <taxon>Eukaryota</taxon>
        <taxon>Metazoa</taxon>
        <taxon>Ecdysozoa</taxon>
        <taxon>Nematoda</taxon>
        <taxon>Chromadorea</taxon>
        <taxon>Rhabditida</taxon>
        <taxon>Rhabditina</taxon>
        <taxon>Rhabditomorpha</taxon>
        <taxon>Strongyloidea</taxon>
        <taxon>Strongylidae</taxon>
        <taxon>Strongylus</taxon>
    </lineage>
</organism>
<dbReference type="OrthoDB" id="5783007at2759"/>
<dbReference type="Proteomes" id="UP000270094">
    <property type="component" value="Unassembled WGS sequence"/>
</dbReference>
<evidence type="ECO:0000313" key="1">
    <source>
        <dbReference type="EMBL" id="VDM85303.1"/>
    </source>
</evidence>
<dbReference type="EMBL" id="UYYB01138726">
    <property type="protein sequence ID" value="VDM85303.1"/>
    <property type="molecule type" value="Genomic_DNA"/>
</dbReference>
<proteinExistence type="predicted"/>
<reference evidence="1 2" key="1">
    <citation type="submission" date="2018-11" db="EMBL/GenBank/DDBJ databases">
        <authorList>
            <consortium name="Pathogen Informatics"/>
        </authorList>
    </citation>
    <scope>NUCLEOTIDE SEQUENCE [LARGE SCALE GENOMIC DNA]</scope>
</reference>
<gene>
    <name evidence="1" type="ORF">SVUK_LOCUS20301</name>
</gene>
<keyword evidence="2" id="KW-1185">Reference proteome</keyword>
<evidence type="ECO:0000313" key="2">
    <source>
        <dbReference type="Proteomes" id="UP000270094"/>
    </source>
</evidence>